<keyword evidence="2" id="KW-0067">ATP-binding</keyword>
<dbReference type="PROSITE" id="PS50045">
    <property type="entry name" value="SIGMA54_INTERACT_4"/>
    <property type="match status" value="1"/>
</dbReference>
<keyword evidence="4" id="KW-0805">Transcription regulation</keyword>
<dbReference type="PANTHER" id="PTHR32071:SF57">
    <property type="entry name" value="C4-DICARBOXYLATE TRANSPORT TRANSCRIPTIONAL REGULATORY PROTEIN DCTD"/>
    <property type="match status" value="1"/>
</dbReference>
<keyword evidence="8" id="KW-0597">Phosphoprotein</keyword>
<dbReference type="PRINTS" id="PR01590">
    <property type="entry name" value="HTHFIS"/>
</dbReference>
<keyword evidence="12" id="KW-1185">Reference proteome</keyword>
<keyword evidence="6" id="KW-0010">Activator</keyword>
<dbReference type="Gene3D" id="1.10.8.60">
    <property type="match status" value="1"/>
</dbReference>
<dbReference type="InterPro" id="IPR003593">
    <property type="entry name" value="AAA+_ATPase"/>
</dbReference>
<dbReference type="Gene3D" id="1.10.10.60">
    <property type="entry name" value="Homeodomain-like"/>
    <property type="match status" value="1"/>
</dbReference>
<sequence>MSSEPNSPSDPGSHDVSERVVFIDDEEDVRRANRQSLELDGFRVETFEAAEPALAAIRAEPPGVVVTDVRLPGLDGRALFERIRAVDADLPVILITGHGDISMAVAAMRAGAYDFLAKPYPAEALMGSVRRALDHRRLVLENRRLNAQLDAAIEEDPAFLGVSPEIVALRRLVRDVAGADVDVLVLGETGSGKEVVANALHRWSRRASKNFVAMNCGALPDSVVESELFGHEAGAFTGALKRRVGRIEHAQGGTLFLDEIESMPLALQVKLLRVLQERVVEPLGTNERRPVDMRVVSATKVDLGQEAAAGTFRDDLYHRLNVVTVAIPPLRERREDILLLFQHFLARAAARFGREAPPVTAAMRDHLLRHAWPGNVRELDHFAERCALGLSGQSAPEAPPAAAPSLSEQVERFERGLIREELIMAGGDVRLAAESLGIPRKTLYDKIARYGLAPTDFR</sequence>
<evidence type="ECO:0000256" key="4">
    <source>
        <dbReference type="ARBA" id="ARBA00023015"/>
    </source>
</evidence>
<keyword evidence="5" id="KW-0238">DNA-binding</keyword>
<name>A0ABV1QM89_9HYPH</name>
<evidence type="ECO:0000256" key="1">
    <source>
        <dbReference type="ARBA" id="ARBA00022741"/>
    </source>
</evidence>
<dbReference type="EMBL" id="JBELQE010000062">
    <property type="protein sequence ID" value="MER2250445.1"/>
    <property type="molecule type" value="Genomic_DNA"/>
</dbReference>
<dbReference type="PANTHER" id="PTHR32071">
    <property type="entry name" value="TRANSCRIPTIONAL REGULATORY PROTEIN"/>
    <property type="match status" value="1"/>
</dbReference>
<dbReference type="InterPro" id="IPR025662">
    <property type="entry name" value="Sigma_54_int_dom_ATP-bd_1"/>
</dbReference>
<evidence type="ECO:0000313" key="12">
    <source>
        <dbReference type="Proteomes" id="UP001480955"/>
    </source>
</evidence>
<evidence type="ECO:0000259" key="9">
    <source>
        <dbReference type="PROSITE" id="PS50045"/>
    </source>
</evidence>
<evidence type="ECO:0000256" key="5">
    <source>
        <dbReference type="ARBA" id="ARBA00023125"/>
    </source>
</evidence>
<dbReference type="Pfam" id="PF00158">
    <property type="entry name" value="Sigma54_activat"/>
    <property type="match status" value="1"/>
</dbReference>
<evidence type="ECO:0000259" key="10">
    <source>
        <dbReference type="PROSITE" id="PS50110"/>
    </source>
</evidence>
<accession>A0ABV1QM89</accession>
<dbReference type="SUPFAM" id="SSF46689">
    <property type="entry name" value="Homeodomain-like"/>
    <property type="match status" value="1"/>
</dbReference>
<keyword evidence="7" id="KW-0804">Transcription</keyword>
<dbReference type="CDD" id="cd00009">
    <property type="entry name" value="AAA"/>
    <property type="match status" value="1"/>
</dbReference>
<feature type="domain" description="Response regulatory" evidence="10">
    <location>
        <begin position="19"/>
        <end position="133"/>
    </location>
</feature>
<dbReference type="SMART" id="SM00382">
    <property type="entry name" value="AAA"/>
    <property type="match status" value="1"/>
</dbReference>
<dbReference type="CDD" id="cd17549">
    <property type="entry name" value="REC_DctD-like"/>
    <property type="match status" value="1"/>
</dbReference>
<evidence type="ECO:0000313" key="11">
    <source>
        <dbReference type="EMBL" id="MER2250445.1"/>
    </source>
</evidence>
<dbReference type="Gene3D" id="3.40.50.300">
    <property type="entry name" value="P-loop containing nucleotide triphosphate hydrolases"/>
    <property type="match status" value="1"/>
</dbReference>
<gene>
    <name evidence="11" type="ORF">ABS772_11030</name>
</gene>
<dbReference type="PROSITE" id="PS00688">
    <property type="entry name" value="SIGMA54_INTERACT_3"/>
    <property type="match status" value="1"/>
</dbReference>
<dbReference type="Pfam" id="PF25601">
    <property type="entry name" value="AAA_lid_14"/>
    <property type="match status" value="1"/>
</dbReference>
<keyword evidence="3" id="KW-0902">Two-component regulatory system</keyword>
<evidence type="ECO:0000256" key="2">
    <source>
        <dbReference type="ARBA" id="ARBA00022840"/>
    </source>
</evidence>
<dbReference type="InterPro" id="IPR027417">
    <property type="entry name" value="P-loop_NTPase"/>
</dbReference>
<dbReference type="Gene3D" id="3.40.50.2300">
    <property type="match status" value="1"/>
</dbReference>
<protein>
    <submittedName>
        <fullName evidence="11">Sigma-54 dependent transcriptional regulator</fullName>
    </submittedName>
</protein>
<dbReference type="InterPro" id="IPR058031">
    <property type="entry name" value="AAA_lid_NorR"/>
</dbReference>
<dbReference type="Pfam" id="PF00072">
    <property type="entry name" value="Response_reg"/>
    <property type="match status" value="1"/>
</dbReference>
<dbReference type="InterPro" id="IPR002078">
    <property type="entry name" value="Sigma_54_int"/>
</dbReference>
<dbReference type="InterPro" id="IPR025943">
    <property type="entry name" value="Sigma_54_int_dom_ATP-bd_2"/>
</dbReference>
<dbReference type="SUPFAM" id="SSF52172">
    <property type="entry name" value="CheY-like"/>
    <property type="match status" value="1"/>
</dbReference>
<dbReference type="InterPro" id="IPR002197">
    <property type="entry name" value="HTH_Fis"/>
</dbReference>
<reference evidence="11 12" key="1">
    <citation type="submission" date="2024-06" db="EMBL/GenBank/DDBJ databases">
        <authorList>
            <person name="Campbell A.G."/>
        </authorList>
    </citation>
    <scope>NUCLEOTIDE SEQUENCE [LARGE SCALE GENOMIC DNA]</scope>
    <source>
        <strain evidence="11 12">EM12</strain>
    </source>
</reference>
<feature type="domain" description="Sigma-54 factor interaction" evidence="9">
    <location>
        <begin position="159"/>
        <end position="388"/>
    </location>
</feature>
<evidence type="ECO:0000256" key="8">
    <source>
        <dbReference type="PROSITE-ProRule" id="PRU00169"/>
    </source>
</evidence>
<dbReference type="InterPro" id="IPR025944">
    <property type="entry name" value="Sigma_54_int_dom_CS"/>
</dbReference>
<keyword evidence="1" id="KW-0547">Nucleotide-binding</keyword>
<dbReference type="InterPro" id="IPR009057">
    <property type="entry name" value="Homeodomain-like_sf"/>
</dbReference>
<dbReference type="InterPro" id="IPR001789">
    <property type="entry name" value="Sig_transdc_resp-reg_receiver"/>
</dbReference>
<dbReference type="RefSeq" id="WP_350394477.1">
    <property type="nucleotide sequence ID" value="NZ_JBELQE010000062.1"/>
</dbReference>
<comment type="caution">
    <text evidence="11">The sequence shown here is derived from an EMBL/GenBank/DDBJ whole genome shotgun (WGS) entry which is preliminary data.</text>
</comment>
<dbReference type="InterPro" id="IPR011006">
    <property type="entry name" value="CheY-like_superfamily"/>
</dbReference>
<organism evidence="11 12">
    <name type="scientific">Methylorubrum podarium</name>
    <dbReference type="NCBI Taxonomy" id="200476"/>
    <lineage>
        <taxon>Bacteria</taxon>
        <taxon>Pseudomonadati</taxon>
        <taxon>Pseudomonadota</taxon>
        <taxon>Alphaproteobacteria</taxon>
        <taxon>Hyphomicrobiales</taxon>
        <taxon>Methylobacteriaceae</taxon>
        <taxon>Methylorubrum</taxon>
    </lineage>
</organism>
<evidence type="ECO:0000256" key="3">
    <source>
        <dbReference type="ARBA" id="ARBA00023012"/>
    </source>
</evidence>
<evidence type="ECO:0000256" key="7">
    <source>
        <dbReference type="ARBA" id="ARBA00023163"/>
    </source>
</evidence>
<dbReference type="Proteomes" id="UP001480955">
    <property type="component" value="Unassembled WGS sequence"/>
</dbReference>
<evidence type="ECO:0000256" key="6">
    <source>
        <dbReference type="ARBA" id="ARBA00023159"/>
    </source>
</evidence>
<dbReference type="PROSITE" id="PS00676">
    <property type="entry name" value="SIGMA54_INTERACT_2"/>
    <property type="match status" value="1"/>
</dbReference>
<proteinExistence type="predicted"/>
<dbReference type="SMART" id="SM00448">
    <property type="entry name" value="REC"/>
    <property type="match status" value="1"/>
</dbReference>
<dbReference type="PROSITE" id="PS00675">
    <property type="entry name" value="SIGMA54_INTERACT_1"/>
    <property type="match status" value="1"/>
</dbReference>
<dbReference type="SUPFAM" id="SSF52540">
    <property type="entry name" value="P-loop containing nucleoside triphosphate hydrolases"/>
    <property type="match status" value="1"/>
</dbReference>
<dbReference type="Pfam" id="PF02954">
    <property type="entry name" value="HTH_8"/>
    <property type="match status" value="1"/>
</dbReference>
<feature type="modified residue" description="4-aspartylphosphate" evidence="8">
    <location>
        <position position="68"/>
    </location>
</feature>
<dbReference type="PROSITE" id="PS50110">
    <property type="entry name" value="RESPONSE_REGULATORY"/>
    <property type="match status" value="1"/>
</dbReference>